<accession>A0A1V2I142</accession>
<keyword evidence="5" id="KW-1185">Reference proteome</keyword>
<dbReference type="InterPro" id="IPR036770">
    <property type="entry name" value="Ankyrin_rpt-contain_sf"/>
</dbReference>
<dbReference type="PANTHER" id="PTHR24136:SF15">
    <property type="entry name" value="ANK_REP_REGION DOMAIN-CONTAINING PROTEIN"/>
    <property type="match status" value="1"/>
</dbReference>
<dbReference type="OrthoDB" id="2826662at2"/>
<dbReference type="SMART" id="SM00248">
    <property type="entry name" value="ANK"/>
    <property type="match status" value="4"/>
</dbReference>
<evidence type="ECO:0000256" key="1">
    <source>
        <dbReference type="ARBA" id="ARBA00022737"/>
    </source>
</evidence>
<proteinExistence type="predicted"/>
<comment type="caution">
    <text evidence="4">The sequence shown here is derived from an EMBL/GenBank/DDBJ whole genome shotgun (WGS) entry which is preliminary data.</text>
</comment>
<evidence type="ECO:0000256" key="3">
    <source>
        <dbReference type="PROSITE-ProRule" id="PRU00023"/>
    </source>
</evidence>
<dbReference type="EMBL" id="MOMC01000087">
    <property type="protein sequence ID" value="ONH23370.1"/>
    <property type="molecule type" value="Genomic_DNA"/>
</dbReference>
<evidence type="ECO:0000256" key="2">
    <source>
        <dbReference type="ARBA" id="ARBA00023043"/>
    </source>
</evidence>
<dbReference type="PROSITE" id="PS50088">
    <property type="entry name" value="ANK_REPEAT"/>
    <property type="match status" value="1"/>
</dbReference>
<evidence type="ECO:0000313" key="5">
    <source>
        <dbReference type="Proteomes" id="UP000188929"/>
    </source>
</evidence>
<sequence length="243" mass="25487">MEFLSTEDPVAVAAVAAIHSGDVAALSALLQEHPGLAVVRLGDPGMSRTLMHVVTDWPGHYPNGAETVRTLVAAGGDVNARFGGPHTETPLHWAASSDDVAVFDALLDAGADIEADGAVIAGGTPLDDAVAFGQWNVARRLVECGAKARIWHVAALGMMDRLATYFEGPDQPTPDDVTHALWSACNGGQEQAAAYLLDRGADINWVGYDELTPLGAAERAEAPTLAAWLRAKGARNTEELTES</sequence>
<dbReference type="GO" id="GO:0016567">
    <property type="term" value="P:protein ubiquitination"/>
    <property type="evidence" value="ECO:0007669"/>
    <property type="project" value="TreeGrafter"/>
</dbReference>
<dbReference type="InterPro" id="IPR002110">
    <property type="entry name" value="Ankyrin_rpt"/>
</dbReference>
<dbReference type="SUPFAM" id="SSF48403">
    <property type="entry name" value="Ankyrin repeat"/>
    <property type="match status" value="1"/>
</dbReference>
<keyword evidence="1" id="KW-0677">Repeat</keyword>
<reference evidence="5" key="1">
    <citation type="submission" date="2016-10" db="EMBL/GenBank/DDBJ databases">
        <title>Frankia sp. NRRL B-16386 Genome sequencing.</title>
        <authorList>
            <person name="Ghodhbane-Gtari F."/>
            <person name="Swanson E."/>
            <person name="Gueddou A."/>
            <person name="Hezbri K."/>
            <person name="Ktari K."/>
            <person name="Nouioui I."/>
            <person name="Morris K."/>
            <person name="Simpson S."/>
            <person name="Abebe-Akele F."/>
            <person name="Thomas K."/>
            <person name="Gtari M."/>
            <person name="Tisa L.S."/>
        </authorList>
    </citation>
    <scope>NUCLEOTIDE SEQUENCE [LARGE SCALE GENOMIC DNA]</scope>
    <source>
        <strain evidence="5">NRRL B-16386</strain>
    </source>
</reference>
<dbReference type="InterPro" id="IPR051573">
    <property type="entry name" value="Ankyrin-SOCS_box_domain"/>
</dbReference>
<dbReference type="RefSeq" id="WP_076821614.1">
    <property type="nucleotide sequence ID" value="NZ_MOMC01000087.1"/>
</dbReference>
<dbReference type="PROSITE" id="PS50297">
    <property type="entry name" value="ANK_REP_REGION"/>
    <property type="match status" value="1"/>
</dbReference>
<dbReference type="PANTHER" id="PTHR24136">
    <property type="entry name" value="SOWAH (DROSOPHILA) HOMOLOG"/>
    <property type="match status" value="1"/>
</dbReference>
<dbReference type="Proteomes" id="UP000188929">
    <property type="component" value="Unassembled WGS sequence"/>
</dbReference>
<dbReference type="STRING" id="1834516.BL253_33200"/>
<name>A0A1V2I142_9ACTN</name>
<dbReference type="GO" id="GO:0045732">
    <property type="term" value="P:positive regulation of protein catabolic process"/>
    <property type="evidence" value="ECO:0007669"/>
    <property type="project" value="TreeGrafter"/>
</dbReference>
<organism evidence="4 5">
    <name type="scientific">Pseudofrankia asymbiotica</name>
    <dbReference type="NCBI Taxonomy" id="1834516"/>
    <lineage>
        <taxon>Bacteria</taxon>
        <taxon>Bacillati</taxon>
        <taxon>Actinomycetota</taxon>
        <taxon>Actinomycetes</taxon>
        <taxon>Frankiales</taxon>
        <taxon>Frankiaceae</taxon>
        <taxon>Pseudofrankia</taxon>
    </lineage>
</organism>
<dbReference type="Gene3D" id="1.25.40.20">
    <property type="entry name" value="Ankyrin repeat-containing domain"/>
    <property type="match status" value="2"/>
</dbReference>
<evidence type="ECO:0000313" key="4">
    <source>
        <dbReference type="EMBL" id="ONH23370.1"/>
    </source>
</evidence>
<feature type="repeat" description="ANK" evidence="3">
    <location>
        <begin position="86"/>
        <end position="118"/>
    </location>
</feature>
<protein>
    <submittedName>
        <fullName evidence="4">Uncharacterized protein</fullName>
    </submittedName>
</protein>
<gene>
    <name evidence="4" type="ORF">BL253_33200</name>
</gene>
<keyword evidence="2 3" id="KW-0040">ANK repeat</keyword>
<dbReference type="AlphaFoldDB" id="A0A1V2I142"/>
<dbReference type="Pfam" id="PF12796">
    <property type="entry name" value="Ank_2"/>
    <property type="match status" value="1"/>
</dbReference>